<reference evidence="3" key="1">
    <citation type="submission" date="2011-02" db="EMBL/GenBank/DDBJ databases">
        <title>The complete genome of Planctomyces brasiliensis DSM 5305.</title>
        <authorList>
            <person name="Lucas S."/>
            <person name="Copeland A."/>
            <person name="Lapidus A."/>
            <person name="Bruce D."/>
            <person name="Goodwin L."/>
            <person name="Pitluck S."/>
            <person name="Kyrpides N."/>
            <person name="Mavromatis K."/>
            <person name="Pagani I."/>
            <person name="Ivanova N."/>
            <person name="Ovchinnikova G."/>
            <person name="Lu M."/>
            <person name="Detter J.C."/>
            <person name="Han C."/>
            <person name="Land M."/>
            <person name="Hauser L."/>
            <person name="Markowitz V."/>
            <person name="Cheng J.-F."/>
            <person name="Hugenholtz P."/>
            <person name="Woyke T."/>
            <person name="Wu D."/>
            <person name="Tindall B."/>
            <person name="Pomrenke H.G."/>
            <person name="Brambilla E."/>
            <person name="Klenk H.-P."/>
            <person name="Eisen J.A."/>
        </authorList>
    </citation>
    <scope>NUCLEOTIDE SEQUENCE [LARGE SCALE GENOMIC DNA]</scope>
    <source>
        <strain evidence="3">ATCC 49424 / DSM 5305 / JCM 21570 / NBRC 103401 / IFAM 1448</strain>
    </source>
</reference>
<feature type="transmembrane region" description="Helical" evidence="1">
    <location>
        <begin position="12"/>
        <end position="35"/>
    </location>
</feature>
<dbReference type="Proteomes" id="UP000006860">
    <property type="component" value="Chromosome"/>
</dbReference>
<protein>
    <submittedName>
        <fullName evidence="2">Uncharacterized protein</fullName>
    </submittedName>
</protein>
<dbReference type="EMBL" id="CP002546">
    <property type="protein sequence ID" value="ADY61006.1"/>
    <property type="molecule type" value="Genomic_DNA"/>
</dbReference>
<accession>F0SM51</accession>
<dbReference type="RefSeq" id="WP_013629725.1">
    <property type="nucleotide sequence ID" value="NC_015174.1"/>
</dbReference>
<organism evidence="2 3">
    <name type="scientific">Rubinisphaera brasiliensis (strain ATCC 49424 / DSM 5305 / JCM 21570 / IAM 15109 / NBRC 103401 / IFAM 1448)</name>
    <name type="common">Planctomyces brasiliensis</name>
    <dbReference type="NCBI Taxonomy" id="756272"/>
    <lineage>
        <taxon>Bacteria</taxon>
        <taxon>Pseudomonadati</taxon>
        <taxon>Planctomycetota</taxon>
        <taxon>Planctomycetia</taxon>
        <taxon>Planctomycetales</taxon>
        <taxon>Planctomycetaceae</taxon>
        <taxon>Rubinisphaera</taxon>
    </lineage>
</organism>
<dbReference type="AlphaFoldDB" id="F0SM51"/>
<keyword evidence="1" id="KW-0472">Membrane</keyword>
<keyword evidence="3" id="KW-1185">Reference proteome</keyword>
<evidence type="ECO:0000256" key="1">
    <source>
        <dbReference type="SAM" id="Phobius"/>
    </source>
</evidence>
<evidence type="ECO:0000313" key="3">
    <source>
        <dbReference type="Proteomes" id="UP000006860"/>
    </source>
</evidence>
<sequence>MLEQPVSLLLEFFSAGLGSIMGRLFAFFFCVVLLAGCAEDPPIFNEVKHPHEILKAAEVNQYLKIVHHLPEQRLPRLPTLFAPLPEWDLDRELSVKGLVREELKSNESRWFGETTLARLETHRELKRLLKQENMSIEQFLGLAETINMAAARAHFEELDELRSITRNGQHEINELMKREEVFSSLPEPEQYEIIRRAAWVTRVNRAHAMLRVPHENASLVLKHYDTLKPYLLNEVLHNPLVNIVDSVKHFGLPFEETPSVGFDADLRWSPNDPQAVVGHATEKQIAAFETSAR</sequence>
<evidence type="ECO:0000313" key="2">
    <source>
        <dbReference type="EMBL" id="ADY61006.1"/>
    </source>
</evidence>
<dbReference type="KEGG" id="pbs:Plabr_3409"/>
<keyword evidence="1" id="KW-1133">Transmembrane helix</keyword>
<dbReference type="HOGENOM" id="CLU_949572_0_0_0"/>
<proteinExistence type="predicted"/>
<gene>
    <name evidence="2" type="ordered locus">Plabr_3409</name>
</gene>
<keyword evidence="1" id="KW-0812">Transmembrane</keyword>
<dbReference type="OrthoDB" id="274382at2"/>
<name>F0SM51_RUBBR</name>
<dbReference type="STRING" id="756272.Plabr_3409"/>